<protein>
    <recommendedName>
        <fullName evidence="1">Phage tail collar domain-containing protein</fullName>
    </recommendedName>
</protein>
<dbReference type="Pfam" id="PF07484">
    <property type="entry name" value="Collar"/>
    <property type="match status" value="1"/>
</dbReference>
<evidence type="ECO:0000313" key="2">
    <source>
        <dbReference type="EMBL" id="GAG82346.1"/>
    </source>
</evidence>
<organism evidence="2">
    <name type="scientific">marine sediment metagenome</name>
    <dbReference type="NCBI Taxonomy" id="412755"/>
    <lineage>
        <taxon>unclassified sequences</taxon>
        <taxon>metagenomes</taxon>
        <taxon>ecological metagenomes</taxon>
    </lineage>
</organism>
<dbReference type="SUPFAM" id="SSF88874">
    <property type="entry name" value="Receptor-binding domain of short tail fibre protein gp12"/>
    <property type="match status" value="1"/>
</dbReference>
<feature type="domain" description="Phage tail collar" evidence="1">
    <location>
        <begin position="72"/>
        <end position="127"/>
    </location>
</feature>
<dbReference type="AlphaFoldDB" id="X1CDM8"/>
<sequence length="214" mass="22530">MGDGYNRHTPLLTGVKVVRAMSLDVALLPHVGEVIGNLSQDWIWLEVGDVVSDVVEECHDIVDSWYAPMNIGQVSTFLGSLPDGWLPLAGGTYDADLYPELFVALDSQFKDVPSNEFTLPDLGGLFPLSSGDGYVLGDSDGAVSVSLAIDEIPAHTHNYSLPVQGPTIGGAGPPLPAVNAIVPNTPTSSAGSGNAHENMPPYITLNYGVFSGRI</sequence>
<dbReference type="InterPro" id="IPR011083">
    <property type="entry name" value="Phage_tail_collar_dom"/>
</dbReference>
<dbReference type="EMBL" id="BART01016488">
    <property type="protein sequence ID" value="GAG82346.1"/>
    <property type="molecule type" value="Genomic_DNA"/>
</dbReference>
<name>X1CDM8_9ZZZZ</name>
<proteinExistence type="predicted"/>
<accession>X1CDM8</accession>
<dbReference type="Gene3D" id="3.90.1340.10">
    <property type="entry name" value="Phage tail collar domain"/>
    <property type="match status" value="1"/>
</dbReference>
<reference evidence="2" key="1">
    <citation type="journal article" date="2014" name="Front. Microbiol.">
        <title>High frequency of phylogenetically diverse reductive dehalogenase-homologous genes in deep subseafloor sedimentary metagenomes.</title>
        <authorList>
            <person name="Kawai M."/>
            <person name="Futagami T."/>
            <person name="Toyoda A."/>
            <person name="Takaki Y."/>
            <person name="Nishi S."/>
            <person name="Hori S."/>
            <person name="Arai W."/>
            <person name="Tsubouchi T."/>
            <person name="Morono Y."/>
            <person name="Uchiyama I."/>
            <person name="Ito T."/>
            <person name="Fujiyama A."/>
            <person name="Inagaki F."/>
            <person name="Takami H."/>
        </authorList>
    </citation>
    <scope>NUCLEOTIDE SEQUENCE</scope>
    <source>
        <strain evidence="2">Expedition CK06-06</strain>
    </source>
</reference>
<evidence type="ECO:0000259" key="1">
    <source>
        <dbReference type="Pfam" id="PF07484"/>
    </source>
</evidence>
<comment type="caution">
    <text evidence="2">The sequence shown here is derived from an EMBL/GenBank/DDBJ whole genome shotgun (WGS) entry which is preliminary data.</text>
</comment>
<dbReference type="InterPro" id="IPR037053">
    <property type="entry name" value="Phage_tail_collar_dom_sf"/>
</dbReference>
<gene>
    <name evidence="2" type="ORF">S01H4_31693</name>
</gene>